<name>A0ACC2DV97_DIPCM</name>
<comment type="caution">
    <text evidence="1">The sequence shown here is derived from an EMBL/GenBank/DDBJ whole genome shotgun (WGS) entry which is preliminary data.</text>
</comment>
<sequence>MQTTGKHKAEKARKKKAGFLTEAISTGVEEQSNTPINICGEQTNLQDEQTAGKHKAEKVHKKGGGSFTDTIAMGVEEQSSGPINICGEQNDLQDEQTTGKLKAEKARKKKGGYLTEAISTGVEEQSIGPRNICGDENKHTDIENEVKKVRKRKLPHRSVQHKRRVEKTVDITASDPTHLTMKQIICWAESKERKKLKENASQSKEHVIPASTSQQRVDHLGRAEKKAEMAPQVQIIDGQIVINEQSLTISASAANKDNLETYRRVDENSSKLNYHSYMNKTPTERWSLEETELFYKAVRQFGTDFALIQNLFPGRTRRQIKAKFKKEDRLNPFRINSTLQHRSKGYLHYEEVIDILKASSQKTDESDLFDYQLDAYIADPSSRQNGSMTTEDTVLLHPKSSDNAGPLRGLEENVGTAKPQDASKIVHTAGKAKHNEEPSTVKGRSKQDSMHLTNDSVLNTDLIKESPISDPLSNYQDTEFNNPLGSYD</sequence>
<accession>A0ACC2DV97</accession>
<evidence type="ECO:0000313" key="1">
    <source>
        <dbReference type="EMBL" id="KAJ7557912.1"/>
    </source>
</evidence>
<dbReference type="EMBL" id="CM055095">
    <property type="protein sequence ID" value="KAJ7557912.1"/>
    <property type="molecule type" value="Genomic_DNA"/>
</dbReference>
<keyword evidence="2" id="KW-1185">Reference proteome</keyword>
<gene>
    <name evidence="1" type="ORF">O6H91_04G015500</name>
</gene>
<reference evidence="2" key="1">
    <citation type="journal article" date="2024" name="Proc. Natl. Acad. Sci. U.S.A.">
        <title>Extraordinary preservation of gene collinearity over three hundred million years revealed in homosporous lycophytes.</title>
        <authorList>
            <person name="Li C."/>
            <person name="Wickell D."/>
            <person name="Kuo L.Y."/>
            <person name="Chen X."/>
            <person name="Nie B."/>
            <person name="Liao X."/>
            <person name="Peng D."/>
            <person name="Ji J."/>
            <person name="Jenkins J."/>
            <person name="Williams M."/>
            <person name="Shu S."/>
            <person name="Plott C."/>
            <person name="Barry K."/>
            <person name="Rajasekar S."/>
            <person name="Grimwood J."/>
            <person name="Han X."/>
            <person name="Sun S."/>
            <person name="Hou Z."/>
            <person name="He W."/>
            <person name="Dai G."/>
            <person name="Sun C."/>
            <person name="Schmutz J."/>
            <person name="Leebens-Mack J.H."/>
            <person name="Li F.W."/>
            <person name="Wang L."/>
        </authorList>
    </citation>
    <scope>NUCLEOTIDE SEQUENCE [LARGE SCALE GENOMIC DNA]</scope>
    <source>
        <strain evidence="2">cv. PW_Plant_1</strain>
    </source>
</reference>
<protein>
    <submittedName>
        <fullName evidence="1">Uncharacterized protein</fullName>
    </submittedName>
</protein>
<organism evidence="1 2">
    <name type="scientific">Diphasiastrum complanatum</name>
    <name type="common">Issler's clubmoss</name>
    <name type="synonym">Lycopodium complanatum</name>
    <dbReference type="NCBI Taxonomy" id="34168"/>
    <lineage>
        <taxon>Eukaryota</taxon>
        <taxon>Viridiplantae</taxon>
        <taxon>Streptophyta</taxon>
        <taxon>Embryophyta</taxon>
        <taxon>Tracheophyta</taxon>
        <taxon>Lycopodiopsida</taxon>
        <taxon>Lycopodiales</taxon>
        <taxon>Lycopodiaceae</taxon>
        <taxon>Lycopodioideae</taxon>
        <taxon>Diphasiastrum</taxon>
    </lineage>
</organism>
<evidence type="ECO:0000313" key="2">
    <source>
        <dbReference type="Proteomes" id="UP001162992"/>
    </source>
</evidence>
<dbReference type="Proteomes" id="UP001162992">
    <property type="component" value="Chromosome 4"/>
</dbReference>
<proteinExistence type="predicted"/>